<dbReference type="CDD" id="cd18576">
    <property type="entry name" value="ABC_6TM_bac_exporter_ABCB8_10_like"/>
    <property type="match status" value="1"/>
</dbReference>
<gene>
    <name evidence="10" type="ORF">DQQ10_02930</name>
</gene>
<dbReference type="PROSITE" id="PS00211">
    <property type="entry name" value="ABC_TRANSPORTER_1"/>
    <property type="match status" value="1"/>
</dbReference>
<sequence length="594" mass="65576">MAKRSGKEPLREEEKRKLTKDNLRKLAVIFRFMAPYRWIFALGLLALFLSSSTLLIFPRLAGELVDVANGKSNYFTSITQLGLALLLVLVVQGIFSFVRVYTFAIVTEKGLATLRKTLFSKLVWLPLTFYDQRRTGELMSRISSDVTVLNDLFSITLAEFFRQIVMLIGGSVIIAVLSPKLTVFMLLIFPIIVVLGIVFGKFIRKTSSKSQDKLASANVIVEESLQSVTAVKSFTNEQFEIGRYVKMLDEAVKVSISSARYRAIFISFLITIVMGGIVAIACYGASLVQSGDLKSGQLFSFVLYTAIIGISVAGLGDIFGQIQKSIGASERVLDILDENDEQSSLQHIPLEGKITFNNVSFIYPTRQDHPVLKELNFSISPGEKIALVGPSGSGKSTITNLLMRFYPVQQGQILVDNIAIQEYNLSGYRQNIGIVPQEVLLFGGSIAENIAYGKPDASIEQIREAARKANALEFIESFPDKFETLVGERGVKLSGGQRQRVAIARAILKDPAILILDEATSSLDAQSEVLVQQALEKLMEGRTTIIIAHRLSTIKKVDRIFVIKEGRLAETGSHAELTQVEGGIYSNLLKLQLQ</sequence>
<comment type="subcellular location">
    <subcellularLocation>
        <location evidence="1">Cell membrane</location>
        <topology evidence="1">Multi-pass membrane protein</topology>
    </subcellularLocation>
</comment>
<reference evidence="10 11" key="1">
    <citation type="submission" date="2018-06" db="EMBL/GenBank/DDBJ databases">
        <title>Chryseolinea flavus sp. nov., a member of the phylum Bacteroidetes isolated from soil.</title>
        <authorList>
            <person name="Li Y."/>
            <person name="Wang J."/>
        </authorList>
    </citation>
    <scope>NUCLEOTIDE SEQUENCE [LARGE SCALE GENOMIC DNA]</scope>
    <source>
        <strain evidence="10 11">SDU1-6</strain>
    </source>
</reference>
<dbReference type="InterPro" id="IPR017871">
    <property type="entry name" value="ABC_transporter-like_CS"/>
</dbReference>
<feature type="transmembrane region" description="Helical" evidence="7">
    <location>
        <begin position="298"/>
        <end position="319"/>
    </location>
</feature>
<organism evidence="10 11">
    <name type="scientific">Pseudochryseolinea flava</name>
    <dbReference type="NCBI Taxonomy" id="2059302"/>
    <lineage>
        <taxon>Bacteria</taxon>
        <taxon>Pseudomonadati</taxon>
        <taxon>Bacteroidota</taxon>
        <taxon>Cytophagia</taxon>
        <taxon>Cytophagales</taxon>
        <taxon>Fulvivirgaceae</taxon>
        <taxon>Pseudochryseolinea</taxon>
    </lineage>
</organism>
<keyword evidence="3" id="KW-0547">Nucleotide-binding</keyword>
<dbReference type="GO" id="GO:0015421">
    <property type="term" value="F:ABC-type oligopeptide transporter activity"/>
    <property type="evidence" value="ECO:0007669"/>
    <property type="project" value="TreeGrafter"/>
</dbReference>
<dbReference type="EMBL" id="QMFY01000001">
    <property type="protein sequence ID" value="RAW03069.1"/>
    <property type="molecule type" value="Genomic_DNA"/>
</dbReference>
<dbReference type="GO" id="GO:0005524">
    <property type="term" value="F:ATP binding"/>
    <property type="evidence" value="ECO:0007669"/>
    <property type="project" value="UniProtKB-KW"/>
</dbReference>
<feature type="domain" description="ABC transmembrane type-1" evidence="9">
    <location>
        <begin position="41"/>
        <end position="324"/>
    </location>
</feature>
<dbReference type="AlphaFoldDB" id="A0A364Y9M4"/>
<feature type="transmembrane region" description="Helical" evidence="7">
    <location>
        <begin position="160"/>
        <end position="177"/>
    </location>
</feature>
<feature type="transmembrane region" description="Helical" evidence="7">
    <location>
        <begin position="81"/>
        <end position="106"/>
    </location>
</feature>
<keyword evidence="6 7" id="KW-0472">Membrane</keyword>
<dbReference type="Proteomes" id="UP000251889">
    <property type="component" value="Unassembled WGS sequence"/>
</dbReference>
<evidence type="ECO:0000256" key="3">
    <source>
        <dbReference type="ARBA" id="ARBA00022741"/>
    </source>
</evidence>
<keyword evidence="11" id="KW-1185">Reference proteome</keyword>
<dbReference type="InterPro" id="IPR039421">
    <property type="entry name" value="Type_1_exporter"/>
</dbReference>
<dbReference type="Gene3D" id="1.20.1560.10">
    <property type="entry name" value="ABC transporter type 1, transmembrane domain"/>
    <property type="match status" value="2"/>
</dbReference>
<evidence type="ECO:0000259" key="8">
    <source>
        <dbReference type="PROSITE" id="PS50893"/>
    </source>
</evidence>
<dbReference type="FunFam" id="3.40.50.300:FF:000218">
    <property type="entry name" value="Multidrug ABC transporter ATP-binding protein"/>
    <property type="match status" value="1"/>
</dbReference>
<proteinExistence type="predicted"/>
<evidence type="ECO:0000256" key="6">
    <source>
        <dbReference type="ARBA" id="ARBA00023136"/>
    </source>
</evidence>
<dbReference type="SUPFAM" id="SSF90123">
    <property type="entry name" value="ABC transporter transmembrane region"/>
    <property type="match status" value="1"/>
</dbReference>
<dbReference type="RefSeq" id="WP_112745284.1">
    <property type="nucleotide sequence ID" value="NZ_QMFY01000001.1"/>
</dbReference>
<dbReference type="OrthoDB" id="9769115at2"/>
<dbReference type="InterPro" id="IPR027417">
    <property type="entry name" value="P-loop_NTPase"/>
</dbReference>
<evidence type="ECO:0000256" key="5">
    <source>
        <dbReference type="ARBA" id="ARBA00022989"/>
    </source>
</evidence>
<dbReference type="PANTHER" id="PTHR43394:SF1">
    <property type="entry name" value="ATP-BINDING CASSETTE SUB-FAMILY B MEMBER 10, MITOCHONDRIAL"/>
    <property type="match status" value="1"/>
</dbReference>
<accession>A0A364Y9M4</accession>
<keyword evidence="4 10" id="KW-0067">ATP-binding</keyword>
<protein>
    <submittedName>
        <fullName evidence="10">ABC transporter ATP-binding protein</fullName>
    </submittedName>
</protein>
<feature type="transmembrane region" description="Helical" evidence="7">
    <location>
        <begin position="183"/>
        <end position="203"/>
    </location>
</feature>
<evidence type="ECO:0000256" key="4">
    <source>
        <dbReference type="ARBA" id="ARBA00022840"/>
    </source>
</evidence>
<dbReference type="Pfam" id="PF00005">
    <property type="entry name" value="ABC_tran"/>
    <property type="match status" value="1"/>
</dbReference>
<name>A0A364Y9M4_9BACT</name>
<dbReference type="SUPFAM" id="SSF52540">
    <property type="entry name" value="P-loop containing nucleoside triphosphate hydrolases"/>
    <property type="match status" value="1"/>
</dbReference>
<dbReference type="SMART" id="SM00382">
    <property type="entry name" value="AAA"/>
    <property type="match status" value="1"/>
</dbReference>
<dbReference type="GO" id="GO:0016887">
    <property type="term" value="F:ATP hydrolysis activity"/>
    <property type="evidence" value="ECO:0007669"/>
    <property type="project" value="InterPro"/>
</dbReference>
<dbReference type="PROSITE" id="PS50929">
    <property type="entry name" value="ABC_TM1F"/>
    <property type="match status" value="1"/>
</dbReference>
<dbReference type="PROSITE" id="PS50893">
    <property type="entry name" value="ABC_TRANSPORTER_2"/>
    <property type="match status" value="1"/>
</dbReference>
<evidence type="ECO:0000313" key="10">
    <source>
        <dbReference type="EMBL" id="RAW03069.1"/>
    </source>
</evidence>
<dbReference type="Pfam" id="PF00664">
    <property type="entry name" value="ABC_membrane"/>
    <property type="match status" value="1"/>
</dbReference>
<dbReference type="InterPro" id="IPR011527">
    <property type="entry name" value="ABC1_TM_dom"/>
</dbReference>
<evidence type="ECO:0000313" key="11">
    <source>
        <dbReference type="Proteomes" id="UP000251889"/>
    </source>
</evidence>
<evidence type="ECO:0000256" key="2">
    <source>
        <dbReference type="ARBA" id="ARBA00022692"/>
    </source>
</evidence>
<dbReference type="InterPro" id="IPR036640">
    <property type="entry name" value="ABC1_TM_sf"/>
</dbReference>
<dbReference type="InterPro" id="IPR003593">
    <property type="entry name" value="AAA+_ATPase"/>
</dbReference>
<keyword evidence="2 7" id="KW-0812">Transmembrane</keyword>
<feature type="domain" description="ABC transporter" evidence="8">
    <location>
        <begin position="354"/>
        <end position="590"/>
    </location>
</feature>
<dbReference type="Gene3D" id="3.40.50.300">
    <property type="entry name" value="P-loop containing nucleotide triphosphate hydrolases"/>
    <property type="match status" value="1"/>
</dbReference>
<dbReference type="CDD" id="cd03249">
    <property type="entry name" value="ABC_MTABC3_MDL1_MDL2"/>
    <property type="match status" value="1"/>
</dbReference>
<evidence type="ECO:0000256" key="1">
    <source>
        <dbReference type="ARBA" id="ARBA00004651"/>
    </source>
</evidence>
<dbReference type="PANTHER" id="PTHR43394">
    <property type="entry name" value="ATP-DEPENDENT PERMEASE MDL1, MITOCHONDRIAL"/>
    <property type="match status" value="1"/>
</dbReference>
<dbReference type="InterPro" id="IPR003439">
    <property type="entry name" value="ABC_transporter-like_ATP-bd"/>
</dbReference>
<feature type="transmembrane region" description="Helical" evidence="7">
    <location>
        <begin position="263"/>
        <end position="286"/>
    </location>
</feature>
<evidence type="ECO:0000259" key="9">
    <source>
        <dbReference type="PROSITE" id="PS50929"/>
    </source>
</evidence>
<dbReference type="GO" id="GO:0090374">
    <property type="term" value="P:oligopeptide export from mitochondrion"/>
    <property type="evidence" value="ECO:0007669"/>
    <property type="project" value="TreeGrafter"/>
</dbReference>
<dbReference type="GO" id="GO:0005886">
    <property type="term" value="C:plasma membrane"/>
    <property type="evidence" value="ECO:0007669"/>
    <property type="project" value="UniProtKB-SubCell"/>
</dbReference>
<feature type="transmembrane region" description="Helical" evidence="7">
    <location>
        <begin position="38"/>
        <end position="61"/>
    </location>
</feature>
<evidence type="ECO:0000256" key="7">
    <source>
        <dbReference type="SAM" id="Phobius"/>
    </source>
</evidence>
<comment type="caution">
    <text evidence="10">The sequence shown here is derived from an EMBL/GenBank/DDBJ whole genome shotgun (WGS) entry which is preliminary data.</text>
</comment>
<keyword evidence="5 7" id="KW-1133">Transmembrane helix</keyword>